<dbReference type="PANTHER" id="PTHR32060:SF30">
    <property type="entry name" value="CARBOXY-TERMINAL PROCESSING PROTEASE CTPA"/>
    <property type="match status" value="1"/>
</dbReference>
<dbReference type="AlphaFoldDB" id="A0A379MTT4"/>
<accession>A0A379MTT4</accession>
<comment type="similarity">
    <text evidence="1 5">Belongs to the peptidase S41A family.</text>
</comment>
<dbReference type="SMART" id="SM00228">
    <property type="entry name" value="PDZ"/>
    <property type="match status" value="1"/>
</dbReference>
<dbReference type="NCBIfam" id="TIGR00225">
    <property type="entry name" value="prc"/>
    <property type="match status" value="1"/>
</dbReference>
<dbReference type="InterPro" id="IPR036034">
    <property type="entry name" value="PDZ_sf"/>
</dbReference>
<dbReference type="OrthoDB" id="9812068at2"/>
<dbReference type="InterPro" id="IPR041489">
    <property type="entry name" value="PDZ_6"/>
</dbReference>
<dbReference type="CDD" id="cd07560">
    <property type="entry name" value="Peptidase_S41_CPP"/>
    <property type="match status" value="1"/>
</dbReference>
<evidence type="ECO:0000313" key="9">
    <source>
        <dbReference type="Proteomes" id="UP000255233"/>
    </source>
</evidence>
<dbReference type="GO" id="GO:0008236">
    <property type="term" value="F:serine-type peptidase activity"/>
    <property type="evidence" value="ECO:0007669"/>
    <property type="project" value="UniProtKB-KW"/>
</dbReference>
<dbReference type="Pfam" id="PF17820">
    <property type="entry name" value="PDZ_6"/>
    <property type="match status" value="1"/>
</dbReference>
<organism evidence="8 9">
    <name type="scientific">Rikenella microfusus</name>
    <dbReference type="NCBI Taxonomy" id="28139"/>
    <lineage>
        <taxon>Bacteria</taxon>
        <taxon>Pseudomonadati</taxon>
        <taxon>Bacteroidota</taxon>
        <taxon>Bacteroidia</taxon>
        <taxon>Bacteroidales</taxon>
        <taxon>Rikenellaceae</taxon>
        <taxon>Rikenella</taxon>
    </lineage>
</organism>
<evidence type="ECO:0000256" key="4">
    <source>
        <dbReference type="ARBA" id="ARBA00022825"/>
    </source>
</evidence>
<dbReference type="InterPro" id="IPR004447">
    <property type="entry name" value="Peptidase_S41A"/>
</dbReference>
<keyword evidence="4 5" id="KW-0720">Serine protease</keyword>
<name>A0A379MTT4_9BACT</name>
<dbReference type="Gene3D" id="3.30.750.44">
    <property type="match status" value="1"/>
</dbReference>
<keyword evidence="3 5" id="KW-0378">Hydrolase</keyword>
<feature type="signal peptide" evidence="6">
    <location>
        <begin position="1"/>
        <end position="20"/>
    </location>
</feature>
<dbReference type="GO" id="GO:0006508">
    <property type="term" value="P:proteolysis"/>
    <property type="evidence" value="ECO:0007669"/>
    <property type="project" value="UniProtKB-KW"/>
</dbReference>
<evidence type="ECO:0000256" key="5">
    <source>
        <dbReference type="RuleBase" id="RU004404"/>
    </source>
</evidence>
<dbReference type="GO" id="GO:0004175">
    <property type="term" value="F:endopeptidase activity"/>
    <property type="evidence" value="ECO:0007669"/>
    <property type="project" value="TreeGrafter"/>
</dbReference>
<protein>
    <submittedName>
        <fullName evidence="8">Probable CtpA-like serine protease</fullName>
        <ecNumber evidence="8">3.4.21.-</ecNumber>
    </submittedName>
</protein>
<proteinExistence type="inferred from homology"/>
<dbReference type="GO" id="GO:0007165">
    <property type="term" value="P:signal transduction"/>
    <property type="evidence" value="ECO:0007669"/>
    <property type="project" value="TreeGrafter"/>
</dbReference>
<dbReference type="EC" id="3.4.21.-" evidence="8"/>
<dbReference type="SUPFAM" id="SSF50156">
    <property type="entry name" value="PDZ domain-like"/>
    <property type="match status" value="1"/>
</dbReference>
<evidence type="ECO:0000256" key="2">
    <source>
        <dbReference type="ARBA" id="ARBA00022670"/>
    </source>
</evidence>
<dbReference type="InterPro" id="IPR001478">
    <property type="entry name" value="PDZ"/>
</dbReference>
<feature type="chain" id="PRO_5016746955" evidence="6">
    <location>
        <begin position="21"/>
        <end position="587"/>
    </location>
</feature>
<dbReference type="PANTHER" id="PTHR32060">
    <property type="entry name" value="TAIL-SPECIFIC PROTEASE"/>
    <property type="match status" value="1"/>
</dbReference>
<dbReference type="STRING" id="880526.GCA_000427365_01507"/>
<dbReference type="EMBL" id="UGVL01000001">
    <property type="protein sequence ID" value="SUE35068.1"/>
    <property type="molecule type" value="Genomic_DNA"/>
</dbReference>
<dbReference type="PROSITE" id="PS50106">
    <property type="entry name" value="PDZ"/>
    <property type="match status" value="1"/>
</dbReference>
<sequence>MRRTTPIIVFRSILPAVLLAGGLCLPATDAAARKRPAAGKTADSSAVVSQRRDLEIGRSMETFFNIFREVNLYYVDTTSPAQMVKEAGNAMLEGLDPYTEYLPAEEMADFETMTTGKYAGLGALIRKSSDGKWIEVAEPYRGTPSDKAGLRAGDRILSVDGTDMSGRDVAFASDRMKGKAGTVATLVIRPIADTTTTKTVAVKRERISVPAVPYYGWVKDSSGRDSVGYIRLNSFTENCAAEVREALTSLQRQRGDALAGLILDLRDNTGGILGEAVKIAGLFTPRNTTVVTTRGRVPEMNSTYRTIGEPIAPNVPLAVLINSASASASEIVAGSLQDLDRAVIIGQRSFGKGLVQSTRPVGENGYVKLTTAKYYIPSGRCIQAVDYSHRNEDGSVGAVPDSLIRPFRTAGGRTVYDGGGIVPDVKTDAEYFSKFTVILLGSGYIDDFANRYAVSRTPDKGFAIDDSTYADFCRMMADKPIAFESGTERLLAQLRRTAEREKYSERISGELDAIAEKIKDDKEAELRAFAPEIREVLADAVITRWYYDAGRLEYMLRRDKTARRAADILLDKSEYTRIVTTRDTDKK</sequence>
<feature type="domain" description="PDZ" evidence="7">
    <location>
        <begin position="107"/>
        <end position="191"/>
    </location>
</feature>
<gene>
    <name evidence="8" type="ORF">NCTC11190_02313</name>
</gene>
<dbReference type="InterPro" id="IPR029045">
    <property type="entry name" value="ClpP/crotonase-like_dom_sf"/>
</dbReference>
<evidence type="ECO:0000259" key="7">
    <source>
        <dbReference type="PROSITE" id="PS50106"/>
    </source>
</evidence>
<dbReference type="CDD" id="cd06782">
    <property type="entry name" value="cpPDZ_CPP-like"/>
    <property type="match status" value="1"/>
</dbReference>
<dbReference type="GO" id="GO:0030288">
    <property type="term" value="C:outer membrane-bounded periplasmic space"/>
    <property type="evidence" value="ECO:0007669"/>
    <property type="project" value="TreeGrafter"/>
</dbReference>
<evidence type="ECO:0000256" key="6">
    <source>
        <dbReference type="SAM" id="SignalP"/>
    </source>
</evidence>
<evidence type="ECO:0000256" key="1">
    <source>
        <dbReference type="ARBA" id="ARBA00009179"/>
    </source>
</evidence>
<keyword evidence="6" id="KW-0732">Signal</keyword>
<dbReference type="Pfam" id="PF03572">
    <property type="entry name" value="Peptidase_S41"/>
    <property type="match status" value="1"/>
</dbReference>
<evidence type="ECO:0000313" key="8">
    <source>
        <dbReference type="EMBL" id="SUE35068.1"/>
    </source>
</evidence>
<dbReference type="SUPFAM" id="SSF52096">
    <property type="entry name" value="ClpP/crotonase"/>
    <property type="match status" value="1"/>
</dbReference>
<keyword evidence="9" id="KW-1185">Reference proteome</keyword>
<dbReference type="Gene3D" id="2.30.42.10">
    <property type="match status" value="1"/>
</dbReference>
<dbReference type="Proteomes" id="UP000255233">
    <property type="component" value="Unassembled WGS sequence"/>
</dbReference>
<evidence type="ECO:0000256" key="3">
    <source>
        <dbReference type="ARBA" id="ARBA00022801"/>
    </source>
</evidence>
<keyword evidence="2 5" id="KW-0645">Protease</keyword>
<dbReference type="Gene3D" id="3.90.226.10">
    <property type="entry name" value="2-enoyl-CoA Hydratase, Chain A, domain 1"/>
    <property type="match status" value="1"/>
</dbReference>
<dbReference type="RefSeq" id="WP_037291714.1">
    <property type="nucleotide sequence ID" value="NZ_CANTWR010000022.1"/>
</dbReference>
<reference evidence="8 9" key="1">
    <citation type="submission" date="2018-06" db="EMBL/GenBank/DDBJ databases">
        <authorList>
            <consortium name="Pathogen Informatics"/>
            <person name="Doyle S."/>
        </authorList>
    </citation>
    <scope>NUCLEOTIDE SEQUENCE [LARGE SCALE GENOMIC DNA]</scope>
    <source>
        <strain evidence="8 9">NCTC11190</strain>
    </source>
</reference>
<dbReference type="SMART" id="SM00245">
    <property type="entry name" value="TSPc"/>
    <property type="match status" value="1"/>
</dbReference>
<dbReference type="InterPro" id="IPR005151">
    <property type="entry name" value="Tail-specific_protease"/>
</dbReference>